<name>A0ABW3J6T0_9FLAO</name>
<dbReference type="Gene3D" id="3.60.120.10">
    <property type="entry name" value="Anthranilate synthase"/>
    <property type="match status" value="1"/>
</dbReference>
<evidence type="ECO:0000313" key="2">
    <source>
        <dbReference type="EMBL" id="MFD0985262.1"/>
    </source>
</evidence>
<dbReference type="PANTHER" id="PTHR42839">
    <property type="entry name" value="ISOCHORISMATE SYNTHASE ENTC"/>
    <property type="match status" value="1"/>
</dbReference>
<evidence type="ECO:0000259" key="1">
    <source>
        <dbReference type="Pfam" id="PF00425"/>
    </source>
</evidence>
<dbReference type="EMBL" id="JBHTIZ010000045">
    <property type="protein sequence ID" value="MFD0985262.1"/>
    <property type="molecule type" value="Genomic_DNA"/>
</dbReference>
<reference evidence="3" key="1">
    <citation type="journal article" date="2019" name="Int. J. Syst. Evol. Microbiol.">
        <title>The Global Catalogue of Microorganisms (GCM) 10K type strain sequencing project: providing services to taxonomists for standard genome sequencing and annotation.</title>
        <authorList>
            <consortium name="The Broad Institute Genomics Platform"/>
            <consortium name="The Broad Institute Genome Sequencing Center for Infectious Disease"/>
            <person name="Wu L."/>
            <person name="Ma J."/>
        </authorList>
    </citation>
    <scope>NUCLEOTIDE SEQUENCE [LARGE SCALE GENOMIC DNA]</scope>
    <source>
        <strain evidence="3">CECT 7649</strain>
    </source>
</reference>
<dbReference type="InterPro" id="IPR005801">
    <property type="entry name" value="ADC_synthase"/>
</dbReference>
<feature type="domain" description="Chorismate-utilising enzyme C-terminal" evidence="1">
    <location>
        <begin position="105"/>
        <end position="358"/>
    </location>
</feature>
<dbReference type="SUPFAM" id="SSF56322">
    <property type="entry name" value="ADC synthase"/>
    <property type="match status" value="1"/>
</dbReference>
<evidence type="ECO:0000313" key="3">
    <source>
        <dbReference type="Proteomes" id="UP001597051"/>
    </source>
</evidence>
<protein>
    <submittedName>
        <fullName evidence="2">Chorismate-binding protein</fullName>
    </submittedName>
</protein>
<dbReference type="RefSeq" id="WP_379758016.1">
    <property type="nucleotide sequence ID" value="NZ_JBHSYB010000028.1"/>
</dbReference>
<dbReference type="PANTHER" id="PTHR42839:SF2">
    <property type="entry name" value="ISOCHORISMATE SYNTHASE ENTC"/>
    <property type="match status" value="1"/>
</dbReference>
<comment type="caution">
    <text evidence="2">The sequence shown here is derived from an EMBL/GenBank/DDBJ whole genome shotgun (WGS) entry which is preliminary data.</text>
</comment>
<dbReference type="InterPro" id="IPR015890">
    <property type="entry name" value="Chorismate_C"/>
</dbReference>
<gene>
    <name evidence="2" type="ORF">ACFQ0S_12330</name>
</gene>
<keyword evidence="3" id="KW-1185">Reference proteome</keyword>
<proteinExistence type="predicted"/>
<dbReference type="Proteomes" id="UP001597051">
    <property type="component" value="Unassembled WGS sequence"/>
</dbReference>
<dbReference type="Pfam" id="PF00425">
    <property type="entry name" value="Chorismate_bind"/>
    <property type="match status" value="1"/>
</dbReference>
<sequence>MNPLENLTLTAILEKANHQLKAELPFVLYNKPCSNQLIGLFQKNDSLHFVENFEEVGFVFAPFDGKRVFIPENQSENQTAYFEINSSLETDFNINLKEDTEAKIKFIKLVDKGIKGIESDEFTKVVLSRKEVIEVFHLDAMILFQRLLNEYPSAFTYCFFHPKVGLWLGAFSEQLLQLKGIDFQTAAVAGTQLNLDSEKIVWKSKEQQEQQLVTNFILDNVKTVSSNFTVSEPYTLKAGNVVHIKTDIKGTLKANSNLKELLELLHPTPAVCGLPTNNAKNFILASEGYDREYYSGFLGELNKDFSSQEKSTDLYVNLRCVKFEIASNLKMTKANIYVGCGITKESIPEKEWIETVNKSMTIKKILDLDI</sequence>
<organism evidence="2 3">
    <name type="scientific">Flavobacterium myungsuense</name>
    <dbReference type="NCBI Taxonomy" id="651823"/>
    <lineage>
        <taxon>Bacteria</taxon>
        <taxon>Pseudomonadati</taxon>
        <taxon>Bacteroidota</taxon>
        <taxon>Flavobacteriia</taxon>
        <taxon>Flavobacteriales</taxon>
        <taxon>Flavobacteriaceae</taxon>
        <taxon>Flavobacterium</taxon>
    </lineage>
</organism>
<accession>A0ABW3J6T0</accession>